<dbReference type="SUPFAM" id="SSF46689">
    <property type="entry name" value="Homeodomain-like"/>
    <property type="match status" value="1"/>
</dbReference>
<dbReference type="OrthoDB" id="9812484at2"/>
<keyword evidence="1 2" id="KW-0238">DNA-binding</keyword>
<evidence type="ECO:0000259" key="3">
    <source>
        <dbReference type="PROSITE" id="PS50977"/>
    </source>
</evidence>
<feature type="domain" description="HTH tetR-type" evidence="3">
    <location>
        <begin position="14"/>
        <end position="74"/>
    </location>
</feature>
<dbReference type="Proteomes" id="UP000295418">
    <property type="component" value="Unassembled WGS sequence"/>
</dbReference>
<comment type="caution">
    <text evidence="4">The sequence shown here is derived from an EMBL/GenBank/DDBJ whole genome shotgun (WGS) entry which is preliminary data.</text>
</comment>
<organism evidence="4 5">
    <name type="scientific">Paenibacillus albiflavus</name>
    <dbReference type="NCBI Taxonomy" id="2545760"/>
    <lineage>
        <taxon>Bacteria</taxon>
        <taxon>Bacillati</taxon>
        <taxon>Bacillota</taxon>
        <taxon>Bacilli</taxon>
        <taxon>Bacillales</taxon>
        <taxon>Paenibacillaceae</taxon>
        <taxon>Paenibacillus</taxon>
    </lineage>
</organism>
<evidence type="ECO:0000313" key="5">
    <source>
        <dbReference type="Proteomes" id="UP000295418"/>
    </source>
</evidence>
<dbReference type="EMBL" id="SKFG01000004">
    <property type="protein sequence ID" value="TCZ78917.1"/>
    <property type="molecule type" value="Genomic_DNA"/>
</dbReference>
<dbReference type="RefSeq" id="WP_132417368.1">
    <property type="nucleotide sequence ID" value="NZ_SKFG01000004.1"/>
</dbReference>
<reference evidence="4 5" key="1">
    <citation type="submission" date="2019-03" db="EMBL/GenBank/DDBJ databases">
        <authorList>
            <person name="Kim M.K.M."/>
        </authorList>
    </citation>
    <scope>NUCLEOTIDE SEQUENCE [LARGE SCALE GENOMIC DNA]</scope>
    <source>
        <strain evidence="4 5">18JY21-1</strain>
    </source>
</reference>
<gene>
    <name evidence="4" type="ORF">E0485_07590</name>
</gene>
<dbReference type="InterPro" id="IPR001647">
    <property type="entry name" value="HTH_TetR"/>
</dbReference>
<dbReference type="PROSITE" id="PS50977">
    <property type="entry name" value="HTH_TETR_2"/>
    <property type="match status" value="1"/>
</dbReference>
<evidence type="ECO:0000313" key="4">
    <source>
        <dbReference type="EMBL" id="TCZ78917.1"/>
    </source>
</evidence>
<name>A0A4R4EH15_9BACL</name>
<dbReference type="Gene3D" id="1.10.357.10">
    <property type="entry name" value="Tetracycline Repressor, domain 2"/>
    <property type="match status" value="1"/>
</dbReference>
<feature type="DNA-binding region" description="H-T-H motif" evidence="2">
    <location>
        <begin position="37"/>
        <end position="56"/>
    </location>
</feature>
<dbReference type="GO" id="GO:0003677">
    <property type="term" value="F:DNA binding"/>
    <property type="evidence" value="ECO:0007669"/>
    <property type="project" value="UniProtKB-UniRule"/>
</dbReference>
<accession>A0A4R4EH15</accession>
<protein>
    <submittedName>
        <fullName evidence="4">TetR/AcrR family transcriptional regulator</fullName>
    </submittedName>
</protein>
<evidence type="ECO:0000256" key="2">
    <source>
        <dbReference type="PROSITE-ProRule" id="PRU00335"/>
    </source>
</evidence>
<sequence>MANTDISLRELKKARTKLTLYEALLSLIGDKMFHELMLEDICRHAEVSRVTFFKFFQRKEDLLIYFMRVWLTERVIEIEVGKKRGFDAVRHILWCVAEQAKRQRGIMPSLISFLAQMNMHPRMPVLSDAEVRMLFPDHEEIGAQEPDMYLMFRQFMMEANTEGRLKEDVTMDLAIQSLFTIFYGAFLTANLYGSTEIETFYENHLQLIEKR</sequence>
<proteinExistence type="predicted"/>
<dbReference type="Pfam" id="PF00440">
    <property type="entry name" value="TetR_N"/>
    <property type="match status" value="1"/>
</dbReference>
<dbReference type="AlphaFoldDB" id="A0A4R4EH15"/>
<evidence type="ECO:0000256" key="1">
    <source>
        <dbReference type="ARBA" id="ARBA00023125"/>
    </source>
</evidence>
<dbReference type="InterPro" id="IPR009057">
    <property type="entry name" value="Homeodomain-like_sf"/>
</dbReference>
<keyword evidence="5" id="KW-1185">Reference proteome</keyword>